<sequence>MGIEEIKKEFILLMEEAHQGLLFPKNYFGCMMAIFIEQEPVTQDRIEELTGYSKTTISQIIKLIQMNIQLEKLKKPKIRKKFYSIETPPREFMLKFLRRIMDSYQNRADFVPPLIEEILPYVDKHIRFRNFYVFLKKLYASSALYINLIVETSKELEDLIYTGQIQGTSLLNNNLMSSPENLKYLQEIMKPPQPSNSIAENPILSEELSEIFFSIKNRFYQQLSANLTLNESQFMSARRMIATELLLENRPLTQEDIEKSTHFARSLISDVLALLLNWKMIQVIKKPHDRKNYYLMNQSWDVRMINRLRINKKYADDLSQKIISLIEKANEELQSDKRDALVDILEQIRHSFFQYGQYFKFLELKYLNDRVQKHLDEEKSQNEHKA</sequence>
<evidence type="ECO:0000256" key="2">
    <source>
        <dbReference type="ARBA" id="ARBA00023125"/>
    </source>
</evidence>
<keyword evidence="5" id="KW-1185">Reference proteome</keyword>
<evidence type="ECO:0000256" key="3">
    <source>
        <dbReference type="ARBA" id="ARBA00023163"/>
    </source>
</evidence>
<dbReference type="SUPFAM" id="SSF46785">
    <property type="entry name" value="Winged helix' DNA-binding domain"/>
    <property type="match status" value="1"/>
</dbReference>
<dbReference type="Gene3D" id="1.10.10.10">
    <property type="entry name" value="Winged helix-like DNA-binding domain superfamily/Winged helix DNA-binding domain"/>
    <property type="match status" value="2"/>
</dbReference>
<dbReference type="PANTHER" id="PTHR38465">
    <property type="entry name" value="HTH-TYPE TRANSCRIPTIONAL REGULATOR MJ1563-RELATED"/>
    <property type="match status" value="1"/>
</dbReference>
<dbReference type="Proteomes" id="UP001208689">
    <property type="component" value="Chromosome"/>
</dbReference>
<proteinExistence type="predicted"/>
<dbReference type="InterPro" id="IPR036388">
    <property type="entry name" value="WH-like_DNA-bd_sf"/>
</dbReference>
<keyword evidence="1" id="KW-0805">Transcription regulation</keyword>
<evidence type="ECO:0000313" key="4">
    <source>
        <dbReference type="EMBL" id="UYP44359.1"/>
    </source>
</evidence>
<protein>
    <recommendedName>
        <fullName evidence="6">MarR family transcriptional regulator</fullName>
    </recommendedName>
</protein>
<dbReference type="InterPro" id="IPR036390">
    <property type="entry name" value="WH_DNA-bd_sf"/>
</dbReference>
<accession>A0ABY6HP76</accession>
<organism evidence="4 5">
    <name type="scientific">Candidatus Lokiarchaeum ossiferum</name>
    <dbReference type="NCBI Taxonomy" id="2951803"/>
    <lineage>
        <taxon>Archaea</taxon>
        <taxon>Promethearchaeati</taxon>
        <taxon>Promethearchaeota</taxon>
        <taxon>Promethearchaeia</taxon>
        <taxon>Promethearchaeales</taxon>
        <taxon>Promethearchaeaceae</taxon>
        <taxon>Candidatus Lokiarchaeum</taxon>
    </lineage>
</organism>
<dbReference type="EMBL" id="CP104013">
    <property type="protein sequence ID" value="UYP44359.1"/>
    <property type="molecule type" value="Genomic_DNA"/>
</dbReference>
<keyword evidence="2" id="KW-0238">DNA-binding</keyword>
<keyword evidence="3" id="KW-0804">Transcription</keyword>
<reference evidence="4" key="1">
    <citation type="submission" date="2022-09" db="EMBL/GenBank/DDBJ databases">
        <title>Actin cytoskeleton and complex cell architecture in an #Asgard archaeon.</title>
        <authorList>
            <person name="Ponce Toledo R.I."/>
            <person name="Schleper C."/>
            <person name="Rodrigues Oliveira T."/>
            <person name="Wollweber F."/>
            <person name="Xu J."/>
            <person name="Rittmann S."/>
            <person name="Klingl A."/>
            <person name="Pilhofer M."/>
        </authorList>
    </citation>
    <scope>NUCLEOTIDE SEQUENCE</scope>
    <source>
        <strain evidence="4">B-35</strain>
    </source>
</reference>
<dbReference type="InterPro" id="IPR052362">
    <property type="entry name" value="HTH-GbsR_regulator"/>
</dbReference>
<evidence type="ECO:0008006" key="6">
    <source>
        <dbReference type="Google" id="ProtNLM"/>
    </source>
</evidence>
<evidence type="ECO:0000256" key="1">
    <source>
        <dbReference type="ARBA" id="ARBA00023015"/>
    </source>
</evidence>
<gene>
    <name evidence="4" type="ORF">NEF87_000644</name>
</gene>
<dbReference type="PANTHER" id="PTHR38465:SF1">
    <property type="entry name" value="HTH-TYPE TRANSCRIPTIONAL REGULATOR MJ1563-RELATED"/>
    <property type="match status" value="1"/>
</dbReference>
<name>A0ABY6HP76_9ARCH</name>
<evidence type="ECO:0000313" key="5">
    <source>
        <dbReference type="Proteomes" id="UP001208689"/>
    </source>
</evidence>